<protein>
    <recommendedName>
        <fullName evidence="7">C2H2-type domain-containing protein</fullName>
    </recommendedName>
</protein>
<gene>
    <name evidence="8" type="ORF">BD626DRAFT_540882</name>
</gene>
<dbReference type="Gene3D" id="3.30.160.60">
    <property type="entry name" value="Classic Zinc Finger"/>
    <property type="match status" value="1"/>
</dbReference>
<dbReference type="AlphaFoldDB" id="A0A550BWN5"/>
<dbReference type="Proteomes" id="UP000320762">
    <property type="component" value="Unassembled WGS sequence"/>
</dbReference>
<dbReference type="PROSITE" id="PS00028">
    <property type="entry name" value="ZINC_FINGER_C2H2_1"/>
    <property type="match status" value="1"/>
</dbReference>
<feature type="compositionally biased region" description="Basic residues" evidence="6">
    <location>
        <begin position="95"/>
        <end position="108"/>
    </location>
</feature>
<feature type="region of interest" description="Disordered" evidence="6">
    <location>
        <begin position="95"/>
        <end position="140"/>
    </location>
</feature>
<evidence type="ECO:0000256" key="4">
    <source>
        <dbReference type="ARBA" id="ARBA00022833"/>
    </source>
</evidence>
<keyword evidence="2" id="KW-0677">Repeat</keyword>
<keyword evidence="1" id="KW-0479">Metal-binding</keyword>
<dbReference type="InterPro" id="IPR036236">
    <property type="entry name" value="Znf_C2H2_sf"/>
</dbReference>
<evidence type="ECO:0000256" key="1">
    <source>
        <dbReference type="ARBA" id="ARBA00022723"/>
    </source>
</evidence>
<feature type="domain" description="C2H2-type" evidence="7">
    <location>
        <begin position="48"/>
        <end position="76"/>
    </location>
</feature>
<dbReference type="GO" id="GO:0045944">
    <property type="term" value="P:positive regulation of transcription by RNA polymerase II"/>
    <property type="evidence" value="ECO:0007669"/>
    <property type="project" value="TreeGrafter"/>
</dbReference>
<evidence type="ECO:0000256" key="5">
    <source>
        <dbReference type="PROSITE-ProRule" id="PRU00042"/>
    </source>
</evidence>
<dbReference type="InterPro" id="IPR050688">
    <property type="entry name" value="Zinc_finger/UBP_domain"/>
</dbReference>
<organism evidence="8 9">
    <name type="scientific">Schizophyllum amplum</name>
    <dbReference type="NCBI Taxonomy" id="97359"/>
    <lineage>
        <taxon>Eukaryota</taxon>
        <taxon>Fungi</taxon>
        <taxon>Dikarya</taxon>
        <taxon>Basidiomycota</taxon>
        <taxon>Agaricomycotina</taxon>
        <taxon>Agaricomycetes</taxon>
        <taxon>Agaricomycetidae</taxon>
        <taxon>Agaricales</taxon>
        <taxon>Schizophyllaceae</taxon>
        <taxon>Schizophyllum</taxon>
    </lineage>
</organism>
<keyword evidence="9" id="KW-1185">Reference proteome</keyword>
<evidence type="ECO:0000313" key="9">
    <source>
        <dbReference type="Proteomes" id="UP000320762"/>
    </source>
</evidence>
<dbReference type="PANTHER" id="PTHR24403">
    <property type="entry name" value="ZINC FINGER PROTEIN"/>
    <property type="match status" value="1"/>
</dbReference>
<name>A0A550BWN5_9AGAR</name>
<dbReference type="EMBL" id="VDMD01000055">
    <property type="protein sequence ID" value="TRM56959.1"/>
    <property type="molecule type" value="Genomic_DNA"/>
</dbReference>
<dbReference type="OrthoDB" id="654211at2759"/>
<accession>A0A550BWN5</accession>
<dbReference type="SUPFAM" id="SSF57667">
    <property type="entry name" value="beta-beta-alpha zinc fingers"/>
    <property type="match status" value="1"/>
</dbReference>
<evidence type="ECO:0000256" key="3">
    <source>
        <dbReference type="ARBA" id="ARBA00022771"/>
    </source>
</evidence>
<evidence type="ECO:0000256" key="6">
    <source>
        <dbReference type="SAM" id="MobiDB-lite"/>
    </source>
</evidence>
<dbReference type="InterPro" id="IPR013087">
    <property type="entry name" value="Znf_C2H2_type"/>
</dbReference>
<evidence type="ECO:0000313" key="8">
    <source>
        <dbReference type="EMBL" id="TRM56959.1"/>
    </source>
</evidence>
<comment type="caution">
    <text evidence="8">The sequence shown here is derived from an EMBL/GenBank/DDBJ whole genome shotgun (WGS) entry which is preliminary data.</text>
</comment>
<proteinExistence type="predicted"/>
<evidence type="ECO:0000259" key="7">
    <source>
        <dbReference type="PROSITE" id="PS50157"/>
    </source>
</evidence>
<sequence length="218" mass="23846">MAAVRLVTIESLATSASPTRQITPPLPVQEPAAELDVIYDKDDVERPYICPYCPLRCPQKNTVKIHIRARHTKERKHQCPSCAYNTADPSCLNKHRKRKHGWVPKSKRGGGGVSRRASPMPAPPPPQTQMQSLPPQMRASTSRLPPVNIAGALFDTIHSLSDTPEPYATKQRPYYASITGASSDTSHAPSRTAQAFADTATAFPVAFPKKYFGLCNGS</sequence>
<keyword evidence="4" id="KW-0862">Zinc</keyword>
<dbReference type="SMART" id="SM00355">
    <property type="entry name" value="ZnF_C2H2"/>
    <property type="match status" value="2"/>
</dbReference>
<dbReference type="GO" id="GO:0005634">
    <property type="term" value="C:nucleus"/>
    <property type="evidence" value="ECO:0007669"/>
    <property type="project" value="TreeGrafter"/>
</dbReference>
<evidence type="ECO:0000256" key="2">
    <source>
        <dbReference type="ARBA" id="ARBA00022737"/>
    </source>
</evidence>
<keyword evidence="3 5" id="KW-0863">Zinc-finger</keyword>
<dbReference type="GO" id="GO:0008270">
    <property type="term" value="F:zinc ion binding"/>
    <property type="evidence" value="ECO:0007669"/>
    <property type="project" value="UniProtKB-KW"/>
</dbReference>
<dbReference type="PANTHER" id="PTHR24403:SF67">
    <property type="entry name" value="FI01116P-RELATED"/>
    <property type="match status" value="1"/>
</dbReference>
<dbReference type="PROSITE" id="PS50157">
    <property type="entry name" value="ZINC_FINGER_C2H2_2"/>
    <property type="match status" value="1"/>
</dbReference>
<reference evidence="8 9" key="1">
    <citation type="journal article" date="2019" name="New Phytol.">
        <title>Comparative genomics reveals unique wood-decay strategies and fruiting body development in the Schizophyllaceae.</title>
        <authorList>
            <person name="Almasi E."/>
            <person name="Sahu N."/>
            <person name="Krizsan K."/>
            <person name="Balint B."/>
            <person name="Kovacs G.M."/>
            <person name="Kiss B."/>
            <person name="Cseklye J."/>
            <person name="Drula E."/>
            <person name="Henrissat B."/>
            <person name="Nagy I."/>
            <person name="Chovatia M."/>
            <person name="Adam C."/>
            <person name="LaButti K."/>
            <person name="Lipzen A."/>
            <person name="Riley R."/>
            <person name="Grigoriev I.V."/>
            <person name="Nagy L.G."/>
        </authorList>
    </citation>
    <scope>NUCLEOTIDE SEQUENCE [LARGE SCALE GENOMIC DNA]</scope>
    <source>
        <strain evidence="8 9">NL-1724</strain>
    </source>
</reference>